<dbReference type="PROSITE" id="PS51155">
    <property type="entry name" value="CHIT_BIND_RR_2"/>
    <property type="match status" value="1"/>
</dbReference>
<accession>A0A1A9W4Y2</accession>
<proteinExistence type="predicted"/>
<evidence type="ECO:0000256" key="2">
    <source>
        <dbReference type="PROSITE-ProRule" id="PRU00497"/>
    </source>
</evidence>
<dbReference type="PANTHER" id="PTHR10380">
    <property type="entry name" value="CUTICLE PROTEIN"/>
    <property type="match status" value="1"/>
</dbReference>
<dbReference type="GO" id="GO:0008010">
    <property type="term" value="F:structural constituent of chitin-based larval cuticle"/>
    <property type="evidence" value="ECO:0007669"/>
    <property type="project" value="TreeGrafter"/>
</dbReference>
<organism evidence="3 4">
    <name type="scientific">Glossina brevipalpis</name>
    <dbReference type="NCBI Taxonomy" id="37001"/>
    <lineage>
        <taxon>Eukaryota</taxon>
        <taxon>Metazoa</taxon>
        <taxon>Ecdysozoa</taxon>
        <taxon>Arthropoda</taxon>
        <taxon>Hexapoda</taxon>
        <taxon>Insecta</taxon>
        <taxon>Pterygota</taxon>
        <taxon>Neoptera</taxon>
        <taxon>Endopterygota</taxon>
        <taxon>Diptera</taxon>
        <taxon>Brachycera</taxon>
        <taxon>Muscomorpha</taxon>
        <taxon>Hippoboscoidea</taxon>
        <taxon>Glossinidae</taxon>
        <taxon>Glossina</taxon>
    </lineage>
</organism>
<dbReference type="PROSITE" id="PS00233">
    <property type="entry name" value="CHIT_BIND_RR_1"/>
    <property type="match status" value="1"/>
</dbReference>
<sequence length="113" mass="13181">MTITMKHVQFFIFTVVAVVMFLVNLTVSETYLNEASSLHFGFETENGQQRNEHIKYDQNSLLSESTNNRKTKSLEYRGDYSFTSDDGYRYIVKYKANQNGFQPYVTAHKITRS</sequence>
<dbReference type="InterPro" id="IPR000618">
    <property type="entry name" value="Insect_cuticle"/>
</dbReference>
<dbReference type="AlphaFoldDB" id="A0A1A9W4Y2"/>
<dbReference type="GO" id="GO:0062129">
    <property type="term" value="C:chitin-based extracellular matrix"/>
    <property type="evidence" value="ECO:0007669"/>
    <property type="project" value="TreeGrafter"/>
</dbReference>
<dbReference type="Proteomes" id="UP000091820">
    <property type="component" value="Unassembled WGS sequence"/>
</dbReference>
<dbReference type="Pfam" id="PF00379">
    <property type="entry name" value="Chitin_bind_4"/>
    <property type="match status" value="1"/>
</dbReference>
<dbReference type="InterPro" id="IPR050468">
    <property type="entry name" value="Cuticle_Struct_Prot"/>
</dbReference>
<reference evidence="4" key="1">
    <citation type="submission" date="2014-03" db="EMBL/GenBank/DDBJ databases">
        <authorList>
            <person name="Aksoy S."/>
            <person name="Warren W."/>
            <person name="Wilson R.K."/>
        </authorList>
    </citation>
    <scope>NUCLEOTIDE SEQUENCE [LARGE SCALE GENOMIC DNA]</scope>
    <source>
        <strain evidence="4">IAEA</strain>
    </source>
</reference>
<evidence type="ECO:0000313" key="4">
    <source>
        <dbReference type="Proteomes" id="UP000091820"/>
    </source>
</evidence>
<keyword evidence="4" id="KW-1185">Reference proteome</keyword>
<keyword evidence="1 2" id="KW-0193">Cuticle</keyword>
<dbReference type="EnsemblMetazoa" id="GBRI006489-RA">
    <property type="protein sequence ID" value="GBRI006489-PA"/>
    <property type="gene ID" value="GBRI006489"/>
</dbReference>
<reference evidence="3" key="2">
    <citation type="submission" date="2020-05" db="UniProtKB">
        <authorList>
            <consortium name="EnsemblMetazoa"/>
        </authorList>
    </citation>
    <scope>IDENTIFICATION</scope>
    <source>
        <strain evidence="3">IAEA</strain>
    </source>
</reference>
<dbReference type="InterPro" id="IPR031311">
    <property type="entry name" value="CHIT_BIND_RR_consensus"/>
</dbReference>
<protein>
    <submittedName>
        <fullName evidence="3">Uncharacterized protein</fullName>
    </submittedName>
</protein>
<name>A0A1A9W4Y2_9MUSC</name>
<evidence type="ECO:0000256" key="1">
    <source>
        <dbReference type="ARBA" id="ARBA00022460"/>
    </source>
</evidence>
<dbReference type="PANTHER" id="PTHR10380:SF218">
    <property type="entry name" value="ADULT CUTICLE PROTEIN 65AA-RELATED"/>
    <property type="match status" value="1"/>
</dbReference>
<evidence type="ECO:0000313" key="3">
    <source>
        <dbReference type="EnsemblMetazoa" id="GBRI006489-PA"/>
    </source>
</evidence>
<dbReference type="VEuPathDB" id="VectorBase:GBRI006489"/>